<keyword evidence="2" id="KW-1185">Reference proteome</keyword>
<accession>A0A091DG52</accession>
<protein>
    <submittedName>
        <fullName evidence="1">WD repeat-containing protein 87</fullName>
    </submittedName>
</protein>
<dbReference type="PANTHER" id="PTHR42968">
    <property type="entry name" value="WD REPEAT-CONTAINING"/>
    <property type="match status" value="1"/>
</dbReference>
<dbReference type="PANTHER" id="PTHR42968:SF9">
    <property type="entry name" value="WD REPEAT-CONTAINING PROTEIN 87"/>
    <property type="match status" value="1"/>
</dbReference>
<dbReference type="EMBL" id="KN122516">
    <property type="protein sequence ID" value="KFO30062.1"/>
    <property type="molecule type" value="Genomic_DNA"/>
</dbReference>
<organism evidence="1 2">
    <name type="scientific">Fukomys damarensis</name>
    <name type="common">Damaraland mole rat</name>
    <name type="synonym">Cryptomys damarensis</name>
    <dbReference type="NCBI Taxonomy" id="885580"/>
    <lineage>
        <taxon>Eukaryota</taxon>
        <taxon>Metazoa</taxon>
        <taxon>Chordata</taxon>
        <taxon>Craniata</taxon>
        <taxon>Vertebrata</taxon>
        <taxon>Euteleostomi</taxon>
        <taxon>Mammalia</taxon>
        <taxon>Eutheria</taxon>
        <taxon>Euarchontoglires</taxon>
        <taxon>Glires</taxon>
        <taxon>Rodentia</taxon>
        <taxon>Hystricomorpha</taxon>
        <taxon>Bathyergidae</taxon>
        <taxon>Fukomys</taxon>
    </lineage>
</organism>
<reference evidence="1 2" key="1">
    <citation type="submission" date="2013-11" db="EMBL/GenBank/DDBJ databases">
        <title>The Damaraland mole rat (Fukomys damarensis) genome and evolution of African mole rats.</title>
        <authorList>
            <person name="Gladyshev V.N."/>
            <person name="Fang X."/>
        </authorList>
    </citation>
    <scope>NUCLEOTIDE SEQUENCE [LARGE SCALE GENOMIC DNA]</scope>
    <source>
        <tissue evidence="1">Liver</tissue>
    </source>
</reference>
<dbReference type="AlphaFoldDB" id="A0A091DG52"/>
<dbReference type="Proteomes" id="UP000028990">
    <property type="component" value="Unassembled WGS sequence"/>
</dbReference>
<evidence type="ECO:0000313" key="2">
    <source>
        <dbReference type="Proteomes" id="UP000028990"/>
    </source>
</evidence>
<evidence type="ECO:0000313" key="1">
    <source>
        <dbReference type="EMBL" id="KFO30062.1"/>
    </source>
</evidence>
<proteinExistence type="predicted"/>
<sequence length="308" mass="35094">MLEAIVHHHMQALESQSTRASKTSGESMGLKHLKVIPPIKGKEKESWLKPLIVPTPKSSLPSKRIIDPNATNWHLLGEPFRSTQIQQLSNALREMQTHFYPVTRDLFTGAHASVDKQTLALMFQKELRAFKGKDKLPKLEKKTQPISQKKEKAPPWETFVALYHVLRMLQQRYAKDTAAWMEQFHQLMDLYQLKSPRIQRLLQDLLLREEPQPKQIIYKEALNATELVPGERVFYCLVCGGSHTPRSTLGFQDVLPLPGQNNVHTSLPVGIAKYGILELAWKSLPQADTHLTKQFPDIIATTPKFGTD</sequence>
<name>A0A091DG52_FUKDA</name>
<gene>
    <name evidence="1" type="ORF">H920_08572</name>
</gene>